<organism evidence="2 3">
    <name type="scientific">Actinomadura soli</name>
    <dbReference type="NCBI Taxonomy" id="2508997"/>
    <lineage>
        <taxon>Bacteria</taxon>
        <taxon>Bacillati</taxon>
        <taxon>Actinomycetota</taxon>
        <taxon>Actinomycetes</taxon>
        <taxon>Streptosporangiales</taxon>
        <taxon>Thermomonosporaceae</taxon>
        <taxon>Actinomadura</taxon>
    </lineage>
</organism>
<dbReference type="AlphaFoldDB" id="A0A5C4J886"/>
<dbReference type="OrthoDB" id="3405342at2"/>
<comment type="caution">
    <text evidence="2">The sequence shown here is derived from an EMBL/GenBank/DDBJ whole genome shotgun (WGS) entry which is preliminary data.</text>
</comment>
<evidence type="ECO:0000313" key="2">
    <source>
        <dbReference type="EMBL" id="TMQ94550.1"/>
    </source>
</evidence>
<protein>
    <submittedName>
        <fullName evidence="2">Uncharacterized protein</fullName>
    </submittedName>
</protein>
<sequence length="118" mass="13402">MGHQEFYTTIAQVFPVLLLALLWDSQYLENLRTRPRPSRREDPVNGVWFWTKNRVRIYIFTVSLTIVTGLGAAVSVLAGILPDSAPLRFLLVGSLFLILVTLVVRIWVEVTHASRPRA</sequence>
<accession>A0A5C4J886</accession>
<keyword evidence="3" id="KW-1185">Reference proteome</keyword>
<evidence type="ECO:0000256" key="1">
    <source>
        <dbReference type="SAM" id="Phobius"/>
    </source>
</evidence>
<reference evidence="2 3" key="1">
    <citation type="submission" date="2019-05" db="EMBL/GenBank/DDBJ databases">
        <title>Draft genome sequence of Actinomadura sp. 14C53.</title>
        <authorList>
            <person name="Saricaoglu S."/>
            <person name="Isik K."/>
        </authorList>
    </citation>
    <scope>NUCLEOTIDE SEQUENCE [LARGE SCALE GENOMIC DNA]</scope>
    <source>
        <strain evidence="2 3">14C53</strain>
    </source>
</reference>
<feature type="transmembrane region" description="Helical" evidence="1">
    <location>
        <begin position="87"/>
        <end position="108"/>
    </location>
</feature>
<name>A0A5C4J886_9ACTN</name>
<evidence type="ECO:0000313" key="3">
    <source>
        <dbReference type="Proteomes" id="UP000309174"/>
    </source>
</evidence>
<dbReference type="EMBL" id="VCKW01000130">
    <property type="protein sequence ID" value="TMQ94550.1"/>
    <property type="molecule type" value="Genomic_DNA"/>
</dbReference>
<keyword evidence="1" id="KW-0812">Transmembrane</keyword>
<dbReference type="Proteomes" id="UP000309174">
    <property type="component" value="Unassembled WGS sequence"/>
</dbReference>
<keyword evidence="1" id="KW-0472">Membrane</keyword>
<keyword evidence="1" id="KW-1133">Transmembrane helix</keyword>
<feature type="transmembrane region" description="Helical" evidence="1">
    <location>
        <begin position="57"/>
        <end position="81"/>
    </location>
</feature>
<proteinExistence type="predicted"/>
<gene>
    <name evidence="2" type="ORF">ETD83_23830</name>
</gene>
<dbReference type="RefSeq" id="WP_138647374.1">
    <property type="nucleotide sequence ID" value="NZ_VCKW01000130.1"/>
</dbReference>